<evidence type="ECO:0000313" key="3">
    <source>
        <dbReference type="WBParaSite" id="PSAMB.scaffold5353size11930.g26473.t1"/>
    </source>
</evidence>
<evidence type="ECO:0000256" key="1">
    <source>
        <dbReference type="SAM" id="Phobius"/>
    </source>
</evidence>
<dbReference type="AlphaFoldDB" id="A0A914WUZ2"/>
<proteinExistence type="predicted"/>
<dbReference type="Proteomes" id="UP000887566">
    <property type="component" value="Unplaced"/>
</dbReference>
<protein>
    <submittedName>
        <fullName evidence="3">Uncharacterized protein</fullName>
    </submittedName>
</protein>
<reference evidence="3" key="1">
    <citation type="submission" date="2022-11" db="UniProtKB">
        <authorList>
            <consortium name="WormBaseParasite"/>
        </authorList>
    </citation>
    <scope>IDENTIFICATION</scope>
</reference>
<keyword evidence="1" id="KW-1133">Transmembrane helix</keyword>
<sequence length="96" mass="10098">MRNESWASPAIAPAVLLRAGETAAGSVQRPGFELVADGSMLLIVGFVCALITVAIIVGLVQYHCSKRAAASHAACVTPTAWSHWTVDSSGNHFYLT</sequence>
<accession>A0A914WUZ2</accession>
<evidence type="ECO:0000313" key="2">
    <source>
        <dbReference type="Proteomes" id="UP000887566"/>
    </source>
</evidence>
<name>A0A914WUZ2_9BILA</name>
<keyword evidence="1" id="KW-0472">Membrane</keyword>
<keyword evidence="2" id="KW-1185">Reference proteome</keyword>
<keyword evidence="1" id="KW-0812">Transmembrane</keyword>
<feature type="transmembrane region" description="Helical" evidence="1">
    <location>
        <begin position="40"/>
        <end position="60"/>
    </location>
</feature>
<organism evidence="2 3">
    <name type="scientific">Plectus sambesii</name>
    <dbReference type="NCBI Taxonomy" id="2011161"/>
    <lineage>
        <taxon>Eukaryota</taxon>
        <taxon>Metazoa</taxon>
        <taxon>Ecdysozoa</taxon>
        <taxon>Nematoda</taxon>
        <taxon>Chromadorea</taxon>
        <taxon>Plectida</taxon>
        <taxon>Plectina</taxon>
        <taxon>Plectoidea</taxon>
        <taxon>Plectidae</taxon>
        <taxon>Plectus</taxon>
    </lineage>
</organism>
<dbReference type="WBParaSite" id="PSAMB.scaffold5353size11930.g26473.t1">
    <property type="protein sequence ID" value="PSAMB.scaffold5353size11930.g26473.t1"/>
    <property type="gene ID" value="PSAMB.scaffold5353size11930.g26473"/>
</dbReference>